<dbReference type="OrthoDB" id="118830at2"/>
<accession>A0A2S0NDG2</accession>
<sequence>MRLAGLVAASLVAACPALAQDFPGFARQAAGGGHAVMEVAQPHPVRLPGVVTTRFELRPGECGAPCPPDTERAELAEQGPGLAPGTEAFTALSLFIPRGTTATPGLVVTLARLVQGEQVLLALEWRETGLLASGPAVGGETMLVPASALTQRWHDVLIDQRWSAGVDGRLVLWVNGQRLVQRSGANAVAGVAVRLVHGLSRAPVSAWTARFGVRTPTQVVYFAHVRRDADRGAVDIDLRVR</sequence>
<keyword evidence="3" id="KW-1185">Reference proteome</keyword>
<reference evidence="2 3" key="1">
    <citation type="submission" date="2018-03" db="EMBL/GenBank/DDBJ databases">
        <title>Genome sequencing of Phreatobacter sp.</title>
        <authorList>
            <person name="Kim S.-J."/>
            <person name="Heo J."/>
            <person name="Kwon S.-W."/>
        </authorList>
    </citation>
    <scope>NUCLEOTIDE SEQUENCE [LARGE SCALE GENOMIC DNA]</scope>
    <source>
        <strain evidence="2 3">S-12</strain>
    </source>
</reference>
<dbReference type="EMBL" id="CP027668">
    <property type="protein sequence ID" value="AVO46202.1"/>
    <property type="molecule type" value="Genomic_DNA"/>
</dbReference>
<feature type="chain" id="PRO_5015502948" evidence="1">
    <location>
        <begin position="20"/>
        <end position="241"/>
    </location>
</feature>
<keyword evidence="1" id="KW-0732">Signal</keyword>
<evidence type="ECO:0000313" key="2">
    <source>
        <dbReference type="EMBL" id="AVO46202.1"/>
    </source>
</evidence>
<dbReference type="AlphaFoldDB" id="A0A2S0NDG2"/>
<protein>
    <submittedName>
        <fullName evidence="2">Uncharacterized protein</fullName>
    </submittedName>
</protein>
<evidence type="ECO:0000256" key="1">
    <source>
        <dbReference type="SAM" id="SignalP"/>
    </source>
</evidence>
<dbReference type="Gene3D" id="2.60.120.200">
    <property type="match status" value="1"/>
</dbReference>
<dbReference type="PROSITE" id="PS51257">
    <property type="entry name" value="PROKAR_LIPOPROTEIN"/>
    <property type="match status" value="1"/>
</dbReference>
<organism evidence="2 3">
    <name type="scientific">Phreatobacter cathodiphilus</name>
    <dbReference type="NCBI Taxonomy" id="1868589"/>
    <lineage>
        <taxon>Bacteria</taxon>
        <taxon>Pseudomonadati</taxon>
        <taxon>Pseudomonadota</taxon>
        <taxon>Alphaproteobacteria</taxon>
        <taxon>Hyphomicrobiales</taxon>
        <taxon>Phreatobacteraceae</taxon>
        <taxon>Phreatobacter</taxon>
    </lineage>
</organism>
<dbReference type="KEGG" id="phr:C6569_14665"/>
<dbReference type="Proteomes" id="UP000237889">
    <property type="component" value="Chromosome"/>
</dbReference>
<gene>
    <name evidence="2" type="ORF">C6569_14665</name>
</gene>
<feature type="signal peptide" evidence="1">
    <location>
        <begin position="1"/>
        <end position="19"/>
    </location>
</feature>
<dbReference type="RefSeq" id="WP_106749543.1">
    <property type="nucleotide sequence ID" value="NZ_CP027668.1"/>
</dbReference>
<evidence type="ECO:0000313" key="3">
    <source>
        <dbReference type="Proteomes" id="UP000237889"/>
    </source>
</evidence>
<name>A0A2S0NDG2_9HYPH</name>
<proteinExistence type="predicted"/>